<dbReference type="UniPathway" id="UPA00115">
    <property type="reaction ID" value="UER00414"/>
</dbReference>
<keyword evidence="4" id="KW-0808">Transferase</keyword>
<keyword evidence="8" id="KW-1185">Reference proteome</keyword>
<name>A0A5N5QS20_9AGAM</name>
<dbReference type="InterPro" id="IPR013785">
    <property type="entry name" value="Aldolase_TIM"/>
</dbReference>
<protein>
    <recommendedName>
        <fullName evidence="4">Transaldolase</fullName>
        <ecNumber evidence="4">2.2.1.2</ecNumber>
    </recommendedName>
</protein>
<dbReference type="AlphaFoldDB" id="A0A5N5QS20"/>
<dbReference type="GO" id="GO:0006098">
    <property type="term" value="P:pentose-phosphate shunt"/>
    <property type="evidence" value="ECO:0007669"/>
    <property type="project" value="UniProtKB-UniPathway"/>
</dbReference>
<keyword evidence="4" id="KW-0570">Pentose shunt</keyword>
<dbReference type="GO" id="GO:0005975">
    <property type="term" value="P:carbohydrate metabolic process"/>
    <property type="evidence" value="ECO:0007669"/>
    <property type="project" value="InterPro"/>
</dbReference>
<dbReference type="PANTHER" id="PTHR11851:SF49">
    <property type="entry name" value="MITOCHONDRIAL-PROCESSING PEPTIDASE SUBUNIT ALPHA"/>
    <property type="match status" value="1"/>
</dbReference>
<reference evidence="7 8" key="1">
    <citation type="journal article" date="2019" name="Fungal Biol. Biotechnol.">
        <title>Draft genome sequence of fastidious pathogen Ceratobasidium theobromae, which causes vascular-streak dieback in Theobroma cacao.</title>
        <authorList>
            <person name="Ali S.S."/>
            <person name="Asman A."/>
            <person name="Shao J."/>
            <person name="Firmansyah A.P."/>
            <person name="Susilo A.W."/>
            <person name="Rosmana A."/>
            <person name="McMahon P."/>
            <person name="Junaid M."/>
            <person name="Guest D."/>
            <person name="Kheng T.Y."/>
            <person name="Meinhardt L.W."/>
            <person name="Bailey B.A."/>
        </authorList>
    </citation>
    <scope>NUCLEOTIDE SEQUENCE [LARGE SCALE GENOMIC DNA]</scope>
    <source>
        <strain evidence="7 8">CT2</strain>
    </source>
</reference>
<dbReference type="InterPro" id="IPR050361">
    <property type="entry name" value="MPP/UQCRC_Complex"/>
</dbReference>
<dbReference type="OrthoDB" id="277191at2759"/>
<accession>A0A5N5QS20</accession>
<feature type="domain" description="Peptidase M16 N-terminal" evidence="5">
    <location>
        <begin position="51"/>
        <end position="198"/>
    </location>
</feature>
<dbReference type="InterPro" id="IPR001585">
    <property type="entry name" value="TAL/FSA"/>
</dbReference>
<dbReference type="Proteomes" id="UP000383932">
    <property type="component" value="Unassembled WGS sequence"/>
</dbReference>
<comment type="function">
    <text evidence="1">Substrate recognition and binding subunit of the essential mitochondrial processing protease (MPP), which cleaves the mitochondrial sequence off newly imported precursors proteins.</text>
</comment>
<evidence type="ECO:0000313" key="8">
    <source>
        <dbReference type="Proteomes" id="UP000383932"/>
    </source>
</evidence>
<dbReference type="Gene3D" id="3.30.830.10">
    <property type="entry name" value="Metalloenzyme, LuxS/M16 peptidase-like"/>
    <property type="match status" value="2"/>
</dbReference>
<dbReference type="PROSITE" id="PS00958">
    <property type="entry name" value="TRANSALDOLASE_2"/>
    <property type="match status" value="1"/>
</dbReference>
<evidence type="ECO:0000256" key="2">
    <source>
        <dbReference type="ARBA" id="ARBA00007261"/>
    </source>
</evidence>
<evidence type="ECO:0000259" key="6">
    <source>
        <dbReference type="Pfam" id="PF05193"/>
    </source>
</evidence>
<dbReference type="GO" id="GO:0046872">
    <property type="term" value="F:metal ion binding"/>
    <property type="evidence" value="ECO:0007669"/>
    <property type="project" value="InterPro"/>
</dbReference>
<comment type="catalytic activity">
    <reaction evidence="4">
        <text>D-sedoheptulose 7-phosphate + D-glyceraldehyde 3-phosphate = D-erythrose 4-phosphate + beta-D-fructose 6-phosphate</text>
        <dbReference type="Rhea" id="RHEA:17053"/>
        <dbReference type="ChEBI" id="CHEBI:16897"/>
        <dbReference type="ChEBI" id="CHEBI:57483"/>
        <dbReference type="ChEBI" id="CHEBI:57634"/>
        <dbReference type="ChEBI" id="CHEBI:59776"/>
        <dbReference type="EC" id="2.2.1.2"/>
    </reaction>
</comment>
<dbReference type="Pfam" id="PF00675">
    <property type="entry name" value="Peptidase_M16"/>
    <property type="match status" value="1"/>
</dbReference>
<evidence type="ECO:0000256" key="3">
    <source>
        <dbReference type="ARBA" id="ARBA00023270"/>
    </source>
</evidence>
<feature type="domain" description="Peptidase M16 C-terminal" evidence="6">
    <location>
        <begin position="209"/>
        <end position="431"/>
    </location>
</feature>
<evidence type="ECO:0000256" key="4">
    <source>
        <dbReference type="RuleBase" id="RU000501"/>
    </source>
</evidence>
<dbReference type="GO" id="GO:0006627">
    <property type="term" value="P:protein processing involved in protein targeting to mitochondrion"/>
    <property type="evidence" value="ECO:0007669"/>
    <property type="project" value="TreeGrafter"/>
</dbReference>
<evidence type="ECO:0000256" key="1">
    <source>
        <dbReference type="ARBA" id="ARBA00002123"/>
    </source>
</evidence>
<proteinExistence type="inferred from homology"/>
<dbReference type="EC" id="2.2.1.2" evidence="4"/>
<dbReference type="SUPFAM" id="SSF63411">
    <property type="entry name" value="LuxS/MPP-like metallohydrolase"/>
    <property type="match status" value="2"/>
</dbReference>
<dbReference type="Pfam" id="PF05193">
    <property type="entry name" value="Peptidase_M16_C"/>
    <property type="match status" value="1"/>
</dbReference>
<dbReference type="PANTHER" id="PTHR11851">
    <property type="entry name" value="METALLOPROTEASE"/>
    <property type="match status" value="1"/>
</dbReference>
<evidence type="ECO:0000313" key="7">
    <source>
        <dbReference type="EMBL" id="KAB5594504.1"/>
    </source>
</evidence>
<dbReference type="InterPro" id="IPR018225">
    <property type="entry name" value="Transaldolase_AS"/>
</dbReference>
<comment type="pathway">
    <text evidence="4">Carbohydrate degradation; pentose phosphate pathway; D-glyceraldehyde 3-phosphate and beta-D-fructose 6-phosphate from D-ribose 5-phosphate and D-xylulose 5-phosphate (non-oxidative stage): step 2/3.</text>
</comment>
<dbReference type="InterPro" id="IPR011249">
    <property type="entry name" value="Metalloenz_LuxS/M16"/>
</dbReference>
<organism evidence="7 8">
    <name type="scientific">Ceratobasidium theobromae</name>
    <dbReference type="NCBI Taxonomy" id="1582974"/>
    <lineage>
        <taxon>Eukaryota</taxon>
        <taxon>Fungi</taxon>
        <taxon>Dikarya</taxon>
        <taxon>Basidiomycota</taxon>
        <taxon>Agaricomycotina</taxon>
        <taxon>Agaricomycetes</taxon>
        <taxon>Cantharellales</taxon>
        <taxon>Ceratobasidiaceae</taxon>
        <taxon>Ceratobasidium</taxon>
    </lineage>
</organism>
<sequence>MMKRGLGLAASAAAARRIGQKSGPSGRRLLSSSSVYIPPPVQITTLPNKVRVATETTPGHFGALGVYLDAGSRYESPRTSGCSHILDRMAWMSTQTRSVDVVSAQIDALGGQFLCSSSRETIMYQASHFTHDAPAALEIIADTILNSKFLPEELDAQRDAAAYEVREVNAKPEMILPEIIHTVAYRDNTLGNPLLCPEERISQVDGPLLAGFVKTWFRPERMVVAGAGIPHQELVELAQKHFGDLSAPATQQKSPTYFLNLASQLKPQPSLYKSITTAATLPVHPPVDPEFNNLAQARARYTGGHQFIHRPDLELTHLYIAFEGVPIHDPDIYALATMQILLGGGGSFSAGGPGKGMYSRLYTHILNHHPQIDHCAAFHHIYTDSSLFGINTALYPSTSPNQVLPTIAYQFSTLLYKNVPAAELERAKNQLKSSLVMALESRAVEVEDLGRQVLVHGRKIGVDEMCENIDKVEPADMRRVAGRVFGESGSRATIVIMGSQNVDDPQCRTFMFRPTYPHAVQRLIYRSATPKPGHAWSPEDHIRVPTPSSASDLTNPVVASLPCIRDKMVTLLEYLRKYTVIDLDSNDVALAEKFKPMHDMTSNQFIVKGDLAKPEYQSIVHEAVAATLKLAEEEGIKNKNTLVHMSVDFMTVMLGTRVLPHIDPKGYLHAQTLPSLAYYTEGTVKHAERLVKFYGLMGVPRERVCIKIPSTVEGLRACSILKNRPEPINTLGTTCFTVAQAVAAADAGCIAVSPYVNPLWVHFPNSGKERVVYADPLSEMRGMIALRDIQVEFRRRKTTTKVKAASFVTAEEIMSSAGVDQVTLFGSILETLASTELTPELEALASKAVAAYTYDPSTETKTELIQYPVEEPATELRKALSEKEIAELMEDALTRFRDAELELLEVAREGIRATGMDPE</sequence>
<dbReference type="EMBL" id="SSOP01000019">
    <property type="protein sequence ID" value="KAB5594504.1"/>
    <property type="molecule type" value="Genomic_DNA"/>
</dbReference>
<dbReference type="Gene3D" id="3.20.20.70">
    <property type="entry name" value="Aldolase class I"/>
    <property type="match status" value="1"/>
</dbReference>
<gene>
    <name evidence="7" type="ORF">CTheo_1987</name>
</gene>
<dbReference type="GO" id="GO:0005739">
    <property type="term" value="C:mitochondrion"/>
    <property type="evidence" value="ECO:0007669"/>
    <property type="project" value="TreeGrafter"/>
</dbReference>
<dbReference type="InterPro" id="IPR011765">
    <property type="entry name" value="Pept_M16_N"/>
</dbReference>
<dbReference type="GO" id="GO:0004801">
    <property type="term" value="F:transaldolase activity"/>
    <property type="evidence" value="ECO:0007669"/>
    <property type="project" value="UniProtKB-EC"/>
</dbReference>
<comment type="caution">
    <text evidence="7">The sequence shown here is derived from an EMBL/GenBank/DDBJ whole genome shotgun (WGS) entry which is preliminary data.</text>
</comment>
<comment type="function">
    <text evidence="4">Catalyzes the rate-limiting step of the non-oxidative phase in the pentose phosphate pathway. Catalyzes the reversible conversion of sedheptulose-7-phosphate and D-glyceraldehyde 3-phosphate into erythrose-4-phosphate and beta-D-fructose 6-phosphate.</text>
</comment>
<dbReference type="InterPro" id="IPR007863">
    <property type="entry name" value="Peptidase_M16_C"/>
</dbReference>
<evidence type="ECO:0000259" key="5">
    <source>
        <dbReference type="Pfam" id="PF00675"/>
    </source>
</evidence>
<keyword evidence="3" id="KW-0704">Schiff base</keyword>
<dbReference type="Pfam" id="PF00923">
    <property type="entry name" value="TAL_FSA"/>
    <property type="match status" value="1"/>
</dbReference>
<comment type="similarity">
    <text evidence="2">Belongs to the peptidase M16 family.</text>
</comment>
<dbReference type="SUPFAM" id="SSF51569">
    <property type="entry name" value="Aldolase"/>
    <property type="match status" value="1"/>
</dbReference>